<dbReference type="AlphaFoldDB" id="A0A4T0UX76"/>
<evidence type="ECO:0000313" key="2">
    <source>
        <dbReference type="EMBL" id="TIC83714.1"/>
    </source>
</evidence>
<dbReference type="OrthoDB" id="9803892at2"/>
<comment type="caution">
    <text evidence="2">The sequence shown here is derived from an EMBL/GenBank/DDBJ whole genome shotgun (WGS) entry which is preliminary data.</text>
</comment>
<gene>
    <name evidence="2" type="ORF">E5K04_06760</name>
</gene>
<dbReference type="Pfam" id="PF13460">
    <property type="entry name" value="NAD_binding_10"/>
    <property type="match status" value="1"/>
</dbReference>
<organism evidence="2 3">
    <name type="scientific">Crenobacter intestini</name>
    <dbReference type="NCBI Taxonomy" id="2563443"/>
    <lineage>
        <taxon>Bacteria</taxon>
        <taxon>Pseudomonadati</taxon>
        <taxon>Pseudomonadota</taxon>
        <taxon>Betaproteobacteria</taxon>
        <taxon>Neisseriales</taxon>
        <taxon>Neisseriaceae</taxon>
        <taxon>Crenobacter</taxon>
    </lineage>
</organism>
<feature type="domain" description="NAD(P)-binding" evidence="1">
    <location>
        <begin position="8"/>
        <end position="194"/>
    </location>
</feature>
<reference evidence="2 3" key="1">
    <citation type="submission" date="2019-04" db="EMBL/GenBank/DDBJ databases">
        <title>Crenobacter sp. nov.</title>
        <authorList>
            <person name="Shi S."/>
        </authorList>
    </citation>
    <scope>NUCLEOTIDE SEQUENCE [LARGE SCALE GENOMIC DNA]</scope>
    <source>
        <strain evidence="2 3">GY 70310</strain>
    </source>
</reference>
<dbReference type="RefSeq" id="WP_136552272.1">
    <property type="nucleotide sequence ID" value="NZ_STGJ01000006.1"/>
</dbReference>
<protein>
    <submittedName>
        <fullName evidence="2">NAD-dependent epimerase/dehydratase family protein</fullName>
    </submittedName>
</protein>
<accession>A0A4T0UX76</accession>
<evidence type="ECO:0000259" key="1">
    <source>
        <dbReference type="Pfam" id="PF13460"/>
    </source>
</evidence>
<sequence length="211" mass="21409">MSDVLVFGASGNSGLLLALAAREAGLDVVALARPRRGDALKAAGVAVVTGDAFNPEDCEQALEVARPRQVVSLLGGKSADGRRVDETGNVNVIAACEAAGVEHALLVTSFGCGELYPLLSVQAQAMLGEAIRAKTRAEARWRAGPLTTTLLRPGGLSNSAGCGRWQLHDGADGSGAPLPRADLALAILALLADPAQHGRTLCVSGTPADAG</sequence>
<proteinExistence type="predicted"/>
<dbReference type="SUPFAM" id="SSF51735">
    <property type="entry name" value="NAD(P)-binding Rossmann-fold domains"/>
    <property type="match status" value="1"/>
</dbReference>
<dbReference type="PANTHER" id="PTHR15020:SF50">
    <property type="entry name" value="UPF0659 PROTEIN YMR090W"/>
    <property type="match status" value="1"/>
</dbReference>
<name>A0A4T0UX76_9NEIS</name>
<dbReference type="PANTHER" id="PTHR15020">
    <property type="entry name" value="FLAVIN REDUCTASE-RELATED"/>
    <property type="match status" value="1"/>
</dbReference>
<dbReference type="InterPro" id="IPR036291">
    <property type="entry name" value="NAD(P)-bd_dom_sf"/>
</dbReference>
<dbReference type="EMBL" id="STGJ01000006">
    <property type="protein sequence ID" value="TIC83714.1"/>
    <property type="molecule type" value="Genomic_DNA"/>
</dbReference>
<keyword evidence="3" id="KW-1185">Reference proteome</keyword>
<dbReference type="InterPro" id="IPR016040">
    <property type="entry name" value="NAD(P)-bd_dom"/>
</dbReference>
<dbReference type="Proteomes" id="UP000308891">
    <property type="component" value="Unassembled WGS sequence"/>
</dbReference>
<dbReference type="Gene3D" id="3.40.50.720">
    <property type="entry name" value="NAD(P)-binding Rossmann-like Domain"/>
    <property type="match status" value="1"/>
</dbReference>
<evidence type="ECO:0000313" key="3">
    <source>
        <dbReference type="Proteomes" id="UP000308891"/>
    </source>
</evidence>